<dbReference type="Proteomes" id="UP000028602">
    <property type="component" value="Unassembled WGS sequence"/>
</dbReference>
<evidence type="ECO:0000313" key="6">
    <source>
        <dbReference type="Proteomes" id="UP000028602"/>
    </source>
</evidence>
<keyword evidence="6" id="KW-1185">Reference proteome</keyword>
<dbReference type="PIRSF" id="PIRSF026343">
    <property type="entry name" value="NlpB"/>
    <property type="match status" value="1"/>
</dbReference>
<dbReference type="GO" id="GO:0051205">
    <property type="term" value="P:protein insertion into membrane"/>
    <property type="evidence" value="ECO:0007669"/>
    <property type="project" value="UniProtKB-UniRule"/>
</dbReference>
<evidence type="ECO:0000256" key="3">
    <source>
        <dbReference type="ARBA" id="ARBA00023237"/>
    </source>
</evidence>
<comment type="similarity">
    <text evidence="4">Belongs to the BamC family.</text>
</comment>
<evidence type="ECO:0000256" key="1">
    <source>
        <dbReference type="ARBA" id="ARBA00022729"/>
    </source>
</evidence>
<accession>A0A085JHV7</accession>
<keyword evidence="4" id="KW-0564">Palmitate</keyword>
<gene>
    <name evidence="5" type="primary">nlpB</name>
    <name evidence="4" type="synonym">bamC</name>
    <name evidence="5" type="ORF">GTPT_1502</name>
</gene>
<organism evidence="5 6">
    <name type="scientific">Tatumella ptyseos ATCC 33301</name>
    <dbReference type="NCBI Taxonomy" id="1005995"/>
    <lineage>
        <taxon>Bacteria</taxon>
        <taxon>Pseudomonadati</taxon>
        <taxon>Pseudomonadota</taxon>
        <taxon>Gammaproteobacteria</taxon>
        <taxon>Enterobacterales</taxon>
        <taxon>Erwiniaceae</taxon>
        <taxon>Tatumella</taxon>
    </lineage>
</organism>
<reference evidence="5 6" key="1">
    <citation type="submission" date="2014-05" db="EMBL/GenBank/DDBJ databases">
        <title>ATOL: Assembling a taxonomically balanced genome-scale reconstruction of the evolutionary history of the Enterobacteriaceae.</title>
        <authorList>
            <person name="Plunkett G.III."/>
            <person name="Neeno-Eckwall E.C."/>
            <person name="Glasner J.D."/>
            <person name="Perna N.T."/>
        </authorList>
    </citation>
    <scope>NUCLEOTIDE SEQUENCE [LARGE SCALE GENOMIC DNA]</scope>
    <source>
        <strain evidence="5 6">ATCC 33301</strain>
    </source>
</reference>
<dbReference type="NCBIfam" id="NF008674">
    <property type="entry name" value="PRK11679.1"/>
    <property type="match status" value="1"/>
</dbReference>
<comment type="subunit">
    <text evidence="4">Part of the Bam complex, which is composed of the outer membrane protein BamA, and four lipoproteins BamB, BamC, BamD and BamE.</text>
</comment>
<dbReference type="OrthoDB" id="5686855at2"/>
<evidence type="ECO:0000313" key="5">
    <source>
        <dbReference type="EMBL" id="KFD20053.1"/>
    </source>
</evidence>
<sequence length="342" mass="37005">MAYSVKSSAVARVAGLSVVLLLTACSHDQHYKREINGNLDYLKATGLQDLNTPSGMILPLESGQYQVPAGTIKGATGTQLDIRPPAQPLALLNGSRTQLSGNSAVLIIENPQSDTWDQVVSIVQVQKWGIAQRDDATQQLTTEWINWDRPDEDHQYRGRYQITVDKQSYQTVITVRSLELQQKGVAVTSPEEIQRYSTQLLNTISSGLNAIATARANASGNLTGSIDVQSGADDTGLPDLIIRAPFNTAWERLPAALLRVGMKVSDKDRSEGSLKVSYSAPGSSTWNALGAKDPGLVNGDYKLQLGDLDNRSSLQFIDPKGHVLTQSQNDALVPVLQAALNK</sequence>
<protein>
    <recommendedName>
        <fullName evidence="4">Outer membrane protein assembly factor BamC</fullName>
    </recommendedName>
</protein>
<proteinExistence type="inferred from homology"/>
<keyword evidence="4 5" id="KW-0449">Lipoprotein</keyword>
<dbReference type="AlphaFoldDB" id="A0A085JHV7"/>
<name>A0A085JHV7_9GAMM</name>
<dbReference type="PROSITE" id="PS51257">
    <property type="entry name" value="PROKAR_LIPOPROTEIN"/>
    <property type="match status" value="1"/>
</dbReference>
<dbReference type="InterPro" id="IPR042268">
    <property type="entry name" value="BamC_C"/>
</dbReference>
<dbReference type="GO" id="GO:0009279">
    <property type="term" value="C:cell outer membrane"/>
    <property type="evidence" value="ECO:0007669"/>
    <property type="project" value="UniProtKB-SubCell"/>
</dbReference>
<keyword evidence="3 4" id="KW-0998">Cell outer membrane</keyword>
<comment type="caution">
    <text evidence="5">The sequence shown here is derived from an EMBL/GenBank/DDBJ whole genome shotgun (WGS) entry which is preliminary data.</text>
</comment>
<dbReference type="eggNOG" id="COG3317">
    <property type="taxonomic scope" value="Bacteria"/>
</dbReference>
<keyword evidence="2 4" id="KW-0472">Membrane</keyword>
<comment type="function">
    <text evidence="4">Part of the outer membrane protein assembly complex, which is involved in assembly and insertion of beta-barrel proteins into the outer membrane.</text>
</comment>
<dbReference type="InterPro" id="IPR010653">
    <property type="entry name" value="NlpB/DapX"/>
</dbReference>
<dbReference type="GO" id="GO:0043165">
    <property type="term" value="P:Gram-negative-bacterium-type cell outer membrane assembly"/>
    <property type="evidence" value="ECO:0007669"/>
    <property type="project" value="UniProtKB-UniRule"/>
</dbReference>
<dbReference type="Pfam" id="PF06804">
    <property type="entry name" value="Lipoprotein_18"/>
    <property type="match status" value="1"/>
</dbReference>
<evidence type="ECO:0000256" key="2">
    <source>
        <dbReference type="ARBA" id="ARBA00023136"/>
    </source>
</evidence>
<comment type="subcellular location">
    <subcellularLocation>
        <location evidence="4">Cell outer membrane</location>
        <topology evidence="4">Lipid-anchor</topology>
    </subcellularLocation>
</comment>
<evidence type="ECO:0000256" key="4">
    <source>
        <dbReference type="HAMAP-Rule" id="MF_00924"/>
    </source>
</evidence>
<dbReference type="EMBL" id="JMPR01000027">
    <property type="protein sequence ID" value="KFD20053.1"/>
    <property type="molecule type" value="Genomic_DNA"/>
</dbReference>
<keyword evidence="1 4" id="KW-0732">Signal</keyword>
<dbReference type="HAMAP" id="MF_00924">
    <property type="entry name" value="OM_assembly_BamC"/>
    <property type="match status" value="1"/>
</dbReference>
<dbReference type="InterPro" id="IPR014524">
    <property type="entry name" value="BamC"/>
</dbReference>
<dbReference type="Gene3D" id="3.30.530.50">
    <property type="match status" value="1"/>
</dbReference>
<dbReference type="Gene3D" id="3.30.310.170">
    <property type="entry name" value="Outer membrane protein assembly factor BamC"/>
    <property type="match status" value="1"/>
</dbReference>
<dbReference type="RefSeq" id="WP_029990907.1">
    <property type="nucleotide sequence ID" value="NZ_ATMJ01000036.1"/>
</dbReference>